<dbReference type="SUPFAM" id="SSF52317">
    <property type="entry name" value="Class I glutamine amidotransferase-like"/>
    <property type="match status" value="1"/>
</dbReference>
<organism evidence="3 4">
    <name type="scientific">Anaeramoeba flamelloides</name>
    <dbReference type="NCBI Taxonomy" id="1746091"/>
    <lineage>
        <taxon>Eukaryota</taxon>
        <taxon>Metamonada</taxon>
        <taxon>Anaeramoebidae</taxon>
        <taxon>Anaeramoeba</taxon>
    </lineage>
</organism>
<reference evidence="3" key="1">
    <citation type="submission" date="2022-08" db="EMBL/GenBank/DDBJ databases">
        <title>Novel sulphate-reducing endosymbionts in the free-living metamonad Anaeramoeba.</title>
        <authorList>
            <person name="Jerlstrom-Hultqvist J."/>
            <person name="Cepicka I."/>
            <person name="Gallot-Lavallee L."/>
            <person name="Salas-Leiva D."/>
            <person name="Curtis B.A."/>
            <person name="Zahonova K."/>
            <person name="Pipaliya S."/>
            <person name="Dacks J."/>
            <person name="Roger A.J."/>
        </authorList>
    </citation>
    <scope>NUCLEOTIDE SEQUENCE</scope>
    <source>
        <strain evidence="3">Busselton2</strain>
    </source>
</reference>
<dbReference type="AlphaFoldDB" id="A0AAV7ZVD0"/>
<proteinExistence type="predicted"/>
<sequence>MDSKITPVYSKLKPYINNSDLADVKFLVGKEVTEFYGHKFLLSITSPMWRTMFYLSNWSETKSNGISEVKIPDIDPDVFIKILEFSYIRKIELEEGSVMKVLKASDKFLMEELKEYCFEFLINNLNVKNAISTYQEIIKMNNQRQMERTLKYIATRREVLMTPNCFINVSTKTLLNILNCDELLVKEIHLLNRLIERIKSKYTMGRRNSLNSQNENDHTKESMNTKIEERSDEFKENENKTKNVLKKSKSKNKSWYKNSKGENDKNKTIWFKTDQNLKEVLDTFPFQFTIVRCLKEEWIKSIDNSDLKLLAKVQWPRFLESEYQYILDTKLFNKTKIKKYLNFIKETNLPPKYLGISGNVNVKTNKHPSRKPRIKKSEIKVLLLAAHNNSYRRKDVMKSLKSTGITYVKEINLCERTPTYKEVKGFDAIFLFSLSNFESPTSVGDILAEYVDNLGGVVICTINALRSDNNERRGLKGRIVSEDYLPIKKGKEISQERRILGKVEAKAHYIMNGVKSFDAGKNSWHIKTKEVTNDSIVICRFDNGNIMICEKTVPDRGKVVVLNFFPVSDSVRNNDDYWLTNTDGYHILANSIEYAAQK</sequence>
<dbReference type="SUPFAM" id="SSF54695">
    <property type="entry name" value="POZ domain"/>
    <property type="match status" value="1"/>
</dbReference>
<comment type="caution">
    <text evidence="3">The sequence shown here is derived from an EMBL/GenBank/DDBJ whole genome shotgun (WGS) entry which is preliminary data.</text>
</comment>
<dbReference type="Gene3D" id="3.30.710.10">
    <property type="entry name" value="Potassium Channel Kv1.1, Chain A"/>
    <property type="match status" value="1"/>
</dbReference>
<evidence type="ECO:0000256" key="1">
    <source>
        <dbReference type="SAM" id="MobiDB-lite"/>
    </source>
</evidence>
<evidence type="ECO:0000259" key="2">
    <source>
        <dbReference type="PROSITE" id="PS50097"/>
    </source>
</evidence>
<dbReference type="Pfam" id="PF00651">
    <property type="entry name" value="BTB"/>
    <property type="match status" value="1"/>
</dbReference>
<feature type="compositionally biased region" description="Basic and acidic residues" evidence="1">
    <location>
        <begin position="215"/>
        <end position="241"/>
    </location>
</feature>
<dbReference type="PANTHER" id="PTHR45774:SF3">
    <property type="entry name" value="BTB (POZ) DOMAIN-CONTAINING 2B-RELATED"/>
    <property type="match status" value="1"/>
</dbReference>
<dbReference type="PROSITE" id="PS50097">
    <property type="entry name" value="BTB"/>
    <property type="match status" value="1"/>
</dbReference>
<feature type="region of interest" description="Disordered" evidence="1">
    <location>
        <begin position="206"/>
        <end position="260"/>
    </location>
</feature>
<feature type="domain" description="BTB" evidence="2">
    <location>
        <begin position="22"/>
        <end position="95"/>
    </location>
</feature>
<evidence type="ECO:0000313" key="4">
    <source>
        <dbReference type="Proteomes" id="UP001146793"/>
    </source>
</evidence>
<dbReference type="Proteomes" id="UP001146793">
    <property type="component" value="Unassembled WGS sequence"/>
</dbReference>
<gene>
    <name evidence="3" type="ORF">M0812_08493</name>
</gene>
<dbReference type="SMART" id="SM00225">
    <property type="entry name" value="BTB"/>
    <property type="match status" value="1"/>
</dbReference>
<dbReference type="InterPro" id="IPR029062">
    <property type="entry name" value="Class_I_gatase-like"/>
</dbReference>
<dbReference type="PANTHER" id="PTHR45774">
    <property type="entry name" value="BTB/POZ DOMAIN-CONTAINING"/>
    <property type="match status" value="1"/>
</dbReference>
<dbReference type="InterPro" id="IPR011333">
    <property type="entry name" value="SKP1/BTB/POZ_sf"/>
</dbReference>
<accession>A0AAV7ZVD0</accession>
<feature type="compositionally biased region" description="Basic residues" evidence="1">
    <location>
        <begin position="243"/>
        <end position="254"/>
    </location>
</feature>
<dbReference type="InterPro" id="IPR000210">
    <property type="entry name" value="BTB/POZ_dom"/>
</dbReference>
<name>A0AAV7ZVD0_9EUKA</name>
<protein>
    <submittedName>
        <fullName evidence="3">Btb/poz domain-containing</fullName>
    </submittedName>
</protein>
<dbReference type="EMBL" id="JANTQA010000021">
    <property type="protein sequence ID" value="KAJ3445958.1"/>
    <property type="molecule type" value="Genomic_DNA"/>
</dbReference>
<evidence type="ECO:0000313" key="3">
    <source>
        <dbReference type="EMBL" id="KAJ3445958.1"/>
    </source>
</evidence>